<proteinExistence type="predicted"/>
<evidence type="ECO:0000313" key="1">
    <source>
        <dbReference type="EMBL" id="KTT70454.1"/>
    </source>
</evidence>
<reference evidence="1 2" key="1">
    <citation type="journal article" date="2016" name="Front. Microbiol.">
        <title>Genomic Resource of Rice Seed Associated Bacteria.</title>
        <authorList>
            <person name="Midha S."/>
            <person name="Bansal K."/>
            <person name="Sharma S."/>
            <person name="Kumar N."/>
            <person name="Patil P.P."/>
            <person name="Chaudhry V."/>
            <person name="Patil P.B."/>
        </authorList>
    </citation>
    <scope>NUCLEOTIDE SEQUENCE [LARGE SCALE GENOMIC DNA]</scope>
    <source>
        <strain evidence="1 2">NS334</strain>
    </source>
</reference>
<dbReference type="EMBL" id="LDTB01000053">
    <property type="protein sequence ID" value="KTT70454.1"/>
    <property type="molecule type" value="Genomic_DNA"/>
</dbReference>
<accession>A0A147HZL6</accession>
<comment type="caution">
    <text evidence="1">The sequence shown here is derived from an EMBL/GenBank/DDBJ whole genome shotgun (WGS) entry which is preliminary data.</text>
</comment>
<name>A0A147HZL6_9SPHN</name>
<dbReference type="AlphaFoldDB" id="A0A147HZL6"/>
<dbReference type="OrthoDB" id="1349101at2"/>
<evidence type="ECO:0000313" key="2">
    <source>
        <dbReference type="Proteomes" id="UP000074310"/>
    </source>
</evidence>
<organism evidence="1 2">
    <name type="scientific">Sphingomonas endophytica</name>
    <dbReference type="NCBI Taxonomy" id="869719"/>
    <lineage>
        <taxon>Bacteria</taxon>
        <taxon>Pseudomonadati</taxon>
        <taxon>Pseudomonadota</taxon>
        <taxon>Alphaproteobacteria</taxon>
        <taxon>Sphingomonadales</taxon>
        <taxon>Sphingomonadaceae</taxon>
        <taxon>Sphingomonas</taxon>
    </lineage>
</organism>
<dbReference type="RefSeq" id="WP_058756312.1">
    <property type="nucleotide sequence ID" value="NZ_LDTB01000053.1"/>
</dbReference>
<gene>
    <name evidence="1" type="ORF">NS334_12355</name>
</gene>
<protein>
    <submittedName>
        <fullName evidence="1">Uncharacterized protein</fullName>
    </submittedName>
</protein>
<keyword evidence="2" id="KW-1185">Reference proteome</keyword>
<dbReference type="Proteomes" id="UP000074310">
    <property type="component" value="Unassembled WGS sequence"/>
</dbReference>
<dbReference type="PATRIC" id="fig|869719.3.peg.2454"/>
<sequence length="234" mass="25238">MKFDASRALILYSGALTGAVIWFGLTAAAPSAQYAKFDTIDVGRINVREPDGTLRMTIASSARAPGFIGGGKEYPRPDRRMAGMLFFNDEGTENGGLIFAGKDESGRGTSGGSLTFDRYHQDQVVQLFGFEEGQERSAGIKVNDQPEGRLDFPAVDRVRTLPASQQDAAYRAANVGGTQRLFAGRATDKSSQLVLRDGQGRKRLVLRVGEDGATSIDFLDQAGKVQRTVRPTAD</sequence>